<dbReference type="EMBL" id="ABFK02000018">
    <property type="protein sequence ID" value="EDS03599.1"/>
    <property type="molecule type" value="Genomic_DNA"/>
</dbReference>
<dbReference type="HOGENOM" id="CLU_3211533_0_0_10"/>
<gene>
    <name evidence="1" type="ORF">ALIPUT_01426</name>
</gene>
<reference evidence="1" key="2">
    <citation type="submission" date="2013-09" db="EMBL/GenBank/DDBJ databases">
        <title>Draft genome sequence of Alistipes putredinis (DSM 17216).</title>
        <authorList>
            <person name="Sudarsanam P."/>
            <person name="Ley R."/>
            <person name="Guruge J."/>
            <person name="Turnbaugh P.J."/>
            <person name="Mahowald M."/>
            <person name="Liep D."/>
            <person name="Gordon J."/>
        </authorList>
    </citation>
    <scope>NUCLEOTIDE SEQUENCE</scope>
    <source>
        <strain evidence="1">DSM 17216</strain>
    </source>
</reference>
<organism evidence="1 2">
    <name type="scientific">Alistipes putredinis DSM 17216</name>
    <dbReference type="NCBI Taxonomy" id="445970"/>
    <lineage>
        <taxon>Bacteria</taxon>
        <taxon>Pseudomonadati</taxon>
        <taxon>Bacteroidota</taxon>
        <taxon>Bacteroidia</taxon>
        <taxon>Bacteroidales</taxon>
        <taxon>Rikenellaceae</taxon>
        <taxon>Alistipes</taxon>
    </lineage>
</organism>
<reference evidence="1" key="1">
    <citation type="submission" date="2007-10" db="EMBL/GenBank/DDBJ databases">
        <authorList>
            <person name="Fulton L."/>
            <person name="Clifton S."/>
            <person name="Fulton B."/>
            <person name="Xu J."/>
            <person name="Minx P."/>
            <person name="Pepin K.H."/>
            <person name="Johnson M."/>
            <person name="Thiruvilangam P."/>
            <person name="Bhonagiri V."/>
            <person name="Nash W.E."/>
            <person name="Mardis E.R."/>
            <person name="Wilson R.K."/>
        </authorList>
    </citation>
    <scope>NUCLEOTIDE SEQUENCE [LARGE SCALE GENOMIC DNA]</scope>
    <source>
        <strain evidence="1">DSM 17216</strain>
    </source>
</reference>
<sequence length="44" mass="5022">MSFFANFSLFPGDRFSKPLFFGAKDSENWEKTGSCSRFSEAHPI</sequence>
<keyword evidence="2" id="KW-1185">Reference proteome</keyword>
<accession>B0MWB8</accession>
<protein>
    <submittedName>
        <fullName evidence="1">Uncharacterized protein</fullName>
    </submittedName>
</protein>
<comment type="caution">
    <text evidence="1">The sequence shown here is derived from an EMBL/GenBank/DDBJ whole genome shotgun (WGS) entry which is preliminary data.</text>
</comment>
<name>B0MWB8_9BACT</name>
<dbReference type="AlphaFoldDB" id="B0MWB8"/>
<evidence type="ECO:0000313" key="1">
    <source>
        <dbReference type="EMBL" id="EDS03599.1"/>
    </source>
</evidence>
<proteinExistence type="predicted"/>
<evidence type="ECO:0000313" key="2">
    <source>
        <dbReference type="Proteomes" id="UP000005819"/>
    </source>
</evidence>
<dbReference type="Proteomes" id="UP000005819">
    <property type="component" value="Unassembled WGS sequence"/>
</dbReference>